<reference evidence="1 2" key="1">
    <citation type="journal article" date="2017" name="Nature">
        <title>The Apostasia genome and the evolution of orchids.</title>
        <authorList>
            <person name="Zhang G.Q."/>
            <person name="Liu K.W."/>
            <person name="Li Z."/>
            <person name="Lohaus R."/>
            <person name="Hsiao Y.Y."/>
            <person name="Niu S.C."/>
            <person name="Wang J.Y."/>
            <person name="Lin Y.C."/>
            <person name="Xu Q."/>
            <person name="Chen L.J."/>
            <person name="Yoshida K."/>
            <person name="Fujiwara S."/>
            <person name="Wang Z.W."/>
            <person name="Zhang Y.Q."/>
            <person name="Mitsuda N."/>
            <person name="Wang M."/>
            <person name="Liu G.H."/>
            <person name="Pecoraro L."/>
            <person name="Huang H.X."/>
            <person name="Xiao X.J."/>
            <person name="Lin M."/>
            <person name="Wu X.Y."/>
            <person name="Wu W.L."/>
            <person name="Chen Y.Y."/>
            <person name="Chang S.B."/>
            <person name="Sakamoto S."/>
            <person name="Ohme-Takagi M."/>
            <person name="Yagi M."/>
            <person name="Zeng S.J."/>
            <person name="Shen C.Y."/>
            <person name="Yeh C.M."/>
            <person name="Luo Y.B."/>
            <person name="Tsai W.C."/>
            <person name="Van de Peer Y."/>
            <person name="Liu Z.J."/>
        </authorList>
    </citation>
    <scope>NUCLEOTIDE SEQUENCE [LARGE SCALE GENOMIC DNA]</scope>
    <source>
        <strain evidence="2">cv. Shenzhen</strain>
        <tissue evidence="1">Stem</tissue>
    </source>
</reference>
<proteinExistence type="predicted"/>
<gene>
    <name evidence="1" type="ORF">AXF42_Ash021464</name>
</gene>
<keyword evidence="2" id="KW-1185">Reference proteome</keyword>
<organism evidence="1 2">
    <name type="scientific">Apostasia shenzhenica</name>
    <dbReference type="NCBI Taxonomy" id="1088818"/>
    <lineage>
        <taxon>Eukaryota</taxon>
        <taxon>Viridiplantae</taxon>
        <taxon>Streptophyta</taxon>
        <taxon>Embryophyta</taxon>
        <taxon>Tracheophyta</taxon>
        <taxon>Spermatophyta</taxon>
        <taxon>Magnoliopsida</taxon>
        <taxon>Liliopsida</taxon>
        <taxon>Asparagales</taxon>
        <taxon>Orchidaceae</taxon>
        <taxon>Apostasioideae</taxon>
        <taxon>Apostasia</taxon>
    </lineage>
</organism>
<sequence>MYGEYSLIQEARLISCLSPPSSKWDSRKQISYAQEPLCSVSQERRFNYSDSSLCWSLSVTTTTTPWAW</sequence>
<protein>
    <submittedName>
        <fullName evidence="1">Uncharacterized protein</fullName>
    </submittedName>
</protein>
<evidence type="ECO:0000313" key="2">
    <source>
        <dbReference type="Proteomes" id="UP000236161"/>
    </source>
</evidence>
<evidence type="ECO:0000313" key="1">
    <source>
        <dbReference type="EMBL" id="PKA48203.1"/>
    </source>
</evidence>
<accession>A0A2H9ZY50</accession>
<name>A0A2H9ZY50_9ASPA</name>
<dbReference type="Proteomes" id="UP000236161">
    <property type="component" value="Unassembled WGS sequence"/>
</dbReference>
<dbReference type="AlphaFoldDB" id="A0A2H9ZY50"/>
<dbReference type="EMBL" id="KZ452824">
    <property type="protein sequence ID" value="PKA48203.1"/>
    <property type="molecule type" value="Genomic_DNA"/>
</dbReference>